<sequence>MMIKKFRLQATAAFGIESVVADEIKALGFDQVLVENGRVEYDSDLAGIVRSNLWLRSADRVFIKLAEFKADTFEALFQGVRQIDWAAYIPQDGTFPVNAKSVKSTLFSLSDIQSISKKAVVEKLKETYKTEWFNETGPRYSILVSILKDNVIVLLDTSGEGLHKRGYREKGNEAPLKETLAAALVRISRWRPFIPLIDPLCGSGTLLIEAALIGLNQAPGLNRKFDSEHWHWMPASVWDFERNTARNMIRKDTNFMLEGYDIDPRSIRIARENAEKAGVSQCIHFQTRDVAELSSKDKYGYILTNPPYGERLSDLRQVEKLYSIMGDRFVKLDTWSWYVITAHEGFEAAFGKKATKNRKLYNGRIKCYFYQYFGPKPPKRVVEESENI</sequence>
<protein>
    <submittedName>
        <fullName evidence="5">Putative N6-adenine-specific DNA methylase</fullName>
    </submittedName>
</protein>
<dbReference type="PANTHER" id="PTHR47313:SF1">
    <property type="entry name" value="RIBOSOMAL RNA LARGE SUBUNIT METHYLTRANSFERASE K_L"/>
    <property type="match status" value="1"/>
</dbReference>
<dbReference type="CDD" id="cd11715">
    <property type="entry name" value="THUMP_AdoMetMT"/>
    <property type="match status" value="1"/>
</dbReference>
<dbReference type="GO" id="GO:0003723">
    <property type="term" value="F:RNA binding"/>
    <property type="evidence" value="ECO:0007669"/>
    <property type="project" value="UniProtKB-UniRule"/>
</dbReference>
<dbReference type="SMART" id="SM00981">
    <property type="entry name" value="THUMP"/>
    <property type="match status" value="1"/>
</dbReference>
<dbReference type="Gene3D" id="3.30.2130.30">
    <property type="match status" value="1"/>
</dbReference>
<accession>A0A1G5RS15</accession>
<dbReference type="InterPro" id="IPR000241">
    <property type="entry name" value="RlmKL-like_Mtase"/>
</dbReference>
<dbReference type="GO" id="GO:0070043">
    <property type="term" value="F:rRNA (guanine-N7-)-methyltransferase activity"/>
    <property type="evidence" value="ECO:0007669"/>
    <property type="project" value="TreeGrafter"/>
</dbReference>
<dbReference type="Proteomes" id="UP000199208">
    <property type="component" value="Unassembled WGS sequence"/>
</dbReference>
<evidence type="ECO:0000256" key="3">
    <source>
        <dbReference type="PROSITE-ProRule" id="PRU00529"/>
    </source>
</evidence>
<dbReference type="Pfam" id="PF22020">
    <property type="entry name" value="RlmL_1st"/>
    <property type="match status" value="1"/>
</dbReference>
<dbReference type="Pfam" id="PF02926">
    <property type="entry name" value="THUMP"/>
    <property type="match status" value="1"/>
</dbReference>
<dbReference type="PROSITE" id="PS01261">
    <property type="entry name" value="UPF0020"/>
    <property type="match status" value="1"/>
</dbReference>
<dbReference type="STRING" id="1120920.SAMN03080599_00343"/>
<dbReference type="PROSITE" id="PS00092">
    <property type="entry name" value="N6_MTASE"/>
    <property type="match status" value="1"/>
</dbReference>
<dbReference type="PANTHER" id="PTHR47313">
    <property type="entry name" value="RIBOSOMAL RNA LARGE SUBUNIT METHYLTRANSFERASE K/L"/>
    <property type="match status" value="1"/>
</dbReference>
<dbReference type="InterPro" id="IPR054170">
    <property type="entry name" value="RlmL_1st"/>
</dbReference>
<dbReference type="GO" id="GO:0008990">
    <property type="term" value="F:rRNA (guanine-N2-)-methyltransferase activity"/>
    <property type="evidence" value="ECO:0007669"/>
    <property type="project" value="TreeGrafter"/>
</dbReference>
<keyword evidence="1 5" id="KW-0489">Methyltransferase</keyword>
<keyword evidence="6" id="KW-1185">Reference proteome</keyword>
<dbReference type="PRINTS" id="PR00507">
    <property type="entry name" value="N12N6MTFRASE"/>
</dbReference>
<proteinExistence type="predicted"/>
<dbReference type="SUPFAM" id="SSF53335">
    <property type="entry name" value="S-adenosyl-L-methionine-dependent methyltransferases"/>
    <property type="match status" value="1"/>
</dbReference>
<evidence type="ECO:0000313" key="6">
    <source>
        <dbReference type="Proteomes" id="UP000199208"/>
    </source>
</evidence>
<gene>
    <name evidence="5" type="ORF">SAMN03080599_00343</name>
</gene>
<dbReference type="InterPro" id="IPR053943">
    <property type="entry name" value="RlmKL-like_Mtase_CS"/>
</dbReference>
<keyword evidence="2" id="KW-0808">Transferase</keyword>
<evidence type="ECO:0000259" key="4">
    <source>
        <dbReference type="PROSITE" id="PS51165"/>
    </source>
</evidence>
<dbReference type="InterPro" id="IPR002052">
    <property type="entry name" value="DNA_methylase_N6_adenine_CS"/>
</dbReference>
<dbReference type="Pfam" id="PF01170">
    <property type="entry name" value="UPF0020"/>
    <property type="match status" value="1"/>
</dbReference>
<dbReference type="InterPro" id="IPR029063">
    <property type="entry name" value="SAM-dependent_MTases_sf"/>
</dbReference>
<organism evidence="5 6">
    <name type="scientific">Acidaminobacter hydrogenoformans DSM 2784</name>
    <dbReference type="NCBI Taxonomy" id="1120920"/>
    <lineage>
        <taxon>Bacteria</taxon>
        <taxon>Bacillati</taxon>
        <taxon>Bacillota</taxon>
        <taxon>Clostridia</taxon>
        <taxon>Peptostreptococcales</taxon>
        <taxon>Acidaminobacteraceae</taxon>
        <taxon>Acidaminobacter</taxon>
    </lineage>
</organism>
<dbReference type="Gene3D" id="3.40.50.150">
    <property type="entry name" value="Vaccinia Virus protein VP39"/>
    <property type="match status" value="1"/>
</dbReference>
<evidence type="ECO:0000256" key="1">
    <source>
        <dbReference type="ARBA" id="ARBA00022603"/>
    </source>
</evidence>
<dbReference type="AlphaFoldDB" id="A0A1G5RS15"/>
<dbReference type="PROSITE" id="PS51165">
    <property type="entry name" value="THUMP"/>
    <property type="match status" value="1"/>
</dbReference>
<dbReference type="InterPro" id="IPR004114">
    <property type="entry name" value="THUMP_dom"/>
</dbReference>
<evidence type="ECO:0000313" key="5">
    <source>
        <dbReference type="EMBL" id="SCZ76640.1"/>
    </source>
</evidence>
<feature type="domain" description="THUMP" evidence="4">
    <location>
        <begin position="47"/>
        <end position="157"/>
    </location>
</feature>
<dbReference type="EMBL" id="FMWL01000001">
    <property type="protein sequence ID" value="SCZ76640.1"/>
    <property type="molecule type" value="Genomic_DNA"/>
</dbReference>
<reference evidence="5 6" key="1">
    <citation type="submission" date="2016-10" db="EMBL/GenBank/DDBJ databases">
        <authorList>
            <person name="de Groot N.N."/>
        </authorList>
    </citation>
    <scope>NUCLEOTIDE SEQUENCE [LARGE SCALE GENOMIC DNA]</scope>
    <source>
        <strain evidence="5 6">DSM 2784</strain>
    </source>
</reference>
<evidence type="ECO:0000256" key="2">
    <source>
        <dbReference type="ARBA" id="ARBA00022679"/>
    </source>
</evidence>
<keyword evidence="3" id="KW-0694">RNA-binding</keyword>
<name>A0A1G5RS15_9FIRM</name>